<proteinExistence type="predicted"/>
<dbReference type="InterPro" id="IPR011008">
    <property type="entry name" value="Dimeric_a/b-barrel"/>
</dbReference>
<keyword evidence="3" id="KW-1185">Reference proteome</keyword>
<dbReference type="SMART" id="SM00886">
    <property type="entry name" value="Dabb"/>
    <property type="match status" value="1"/>
</dbReference>
<reference evidence="2 3" key="1">
    <citation type="submission" date="2018-08" db="EMBL/GenBank/DDBJ databases">
        <title>Draft genome of the lignicolous fungus Coniochaeta pulveracea.</title>
        <authorList>
            <person name="Borstlap C.J."/>
            <person name="De Witt R.N."/>
            <person name="Botha A."/>
            <person name="Volschenk H."/>
        </authorList>
    </citation>
    <scope>NUCLEOTIDE SEQUENCE [LARGE SCALE GENOMIC DNA]</scope>
    <source>
        <strain evidence="2 3">CAB683</strain>
    </source>
</reference>
<dbReference type="PROSITE" id="PS51502">
    <property type="entry name" value="S_R_A_B_BARREL"/>
    <property type="match status" value="1"/>
</dbReference>
<name>A0A420Y6V4_9PEZI</name>
<accession>A0A420Y6V4</accession>
<organism evidence="2 3">
    <name type="scientific">Coniochaeta pulveracea</name>
    <dbReference type="NCBI Taxonomy" id="177199"/>
    <lineage>
        <taxon>Eukaryota</taxon>
        <taxon>Fungi</taxon>
        <taxon>Dikarya</taxon>
        <taxon>Ascomycota</taxon>
        <taxon>Pezizomycotina</taxon>
        <taxon>Sordariomycetes</taxon>
        <taxon>Sordariomycetidae</taxon>
        <taxon>Coniochaetales</taxon>
        <taxon>Coniochaetaceae</taxon>
        <taxon>Coniochaeta</taxon>
    </lineage>
</organism>
<protein>
    <recommendedName>
        <fullName evidence="1">Stress-response A/B barrel domain-containing protein</fullName>
    </recommendedName>
</protein>
<dbReference type="EMBL" id="QVQW01000040">
    <property type="protein sequence ID" value="RKU43616.1"/>
    <property type="molecule type" value="Genomic_DNA"/>
</dbReference>
<dbReference type="Proteomes" id="UP000275385">
    <property type="component" value="Unassembled WGS sequence"/>
</dbReference>
<evidence type="ECO:0000313" key="3">
    <source>
        <dbReference type="Proteomes" id="UP000275385"/>
    </source>
</evidence>
<evidence type="ECO:0000313" key="2">
    <source>
        <dbReference type="EMBL" id="RKU43616.1"/>
    </source>
</evidence>
<evidence type="ECO:0000259" key="1">
    <source>
        <dbReference type="PROSITE" id="PS51502"/>
    </source>
</evidence>
<dbReference type="AlphaFoldDB" id="A0A420Y6V4"/>
<dbReference type="OrthoDB" id="3830014at2759"/>
<dbReference type="InterPro" id="IPR013097">
    <property type="entry name" value="Dabb"/>
</dbReference>
<sequence>MTAQNLVKRRMERRRVRHFRRHFASKNMGDTTISRSGASIDIPGQELPEHLGLATGQVKRITLFKIPGLSNQQKLVDAYKVLEQKAKKDGRAYILYLDASIIEDPARSKGYTVIGTTEFNSYDDMKYYDEQCEEHAALKARARELGLEEPPLVAWCFIRIDPSEEVVMI</sequence>
<feature type="domain" description="Stress-response A/B barrel" evidence="1">
    <location>
        <begin position="58"/>
        <end position="157"/>
    </location>
</feature>
<gene>
    <name evidence="2" type="ORF">DL546_001498</name>
</gene>
<dbReference type="SUPFAM" id="SSF54909">
    <property type="entry name" value="Dimeric alpha+beta barrel"/>
    <property type="match status" value="1"/>
</dbReference>
<comment type="caution">
    <text evidence="2">The sequence shown here is derived from an EMBL/GenBank/DDBJ whole genome shotgun (WGS) entry which is preliminary data.</text>
</comment>
<dbReference type="Gene3D" id="3.30.70.100">
    <property type="match status" value="1"/>
</dbReference>
<dbReference type="Pfam" id="PF07876">
    <property type="entry name" value="Dabb"/>
    <property type="match status" value="1"/>
</dbReference>